<gene>
    <name evidence="2" type="ORF">GCM10010140_46690</name>
</gene>
<reference evidence="3" key="1">
    <citation type="journal article" date="2019" name="Int. J. Syst. Evol. Microbiol.">
        <title>The Global Catalogue of Microorganisms (GCM) 10K type strain sequencing project: providing services to taxonomists for standard genome sequencing and annotation.</title>
        <authorList>
            <consortium name="The Broad Institute Genomics Platform"/>
            <consortium name="The Broad Institute Genome Sequencing Center for Infectious Disease"/>
            <person name="Wu L."/>
            <person name="Ma J."/>
        </authorList>
    </citation>
    <scope>NUCLEOTIDE SEQUENCE [LARGE SCALE GENOMIC DNA]</scope>
    <source>
        <strain evidence="3">JCM 3115</strain>
    </source>
</reference>
<name>A0ABQ2R2Z9_9ACTN</name>
<evidence type="ECO:0000256" key="1">
    <source>
        <dbReference type="SAM" id="MobiDB-lite"/>
    </source>
</evidence>
<evidence type="ECO:0000313" key="3">
    <source>
        <dbReference type="Proteomes" id="UP000611554"/>
    </source>
</evidence>
<sequence length="160" mass="17168">MTRDMPAFPAAPYSAVTFPDDEYLVVPASLVEALVPSAAVLLYLLLAGLAEGHREVEVSTAQLERHTGWTGAEIGAYVRALADDEWVTTRPGRTSGTRVYRLLRMPSADQVRAYAEDLDEPGGGQPAASRPSERPAGPAGPKHHAAFWLGRVADPVPHSK</sequence>
<accession>A0ABQ2R2Z9</accession>
<comment type="caution">
    <text evidence="2">The sequence shown here is derived from an EMBL/GenBank/DDBJ whole genome shotgun (WGS) entry which is preliminary data.</text>
</comment>
<dbReference type="RefSeq" id="WP_189248594.1">
    <property type="nucleotide sequence ID" value="NZ_BMQJ01000012.1"/>
</dbReference>
<dbReference type="EMBL" id="BMQJ01000012">
    <property type="protein sequence ID" value="GGQ11200.1"/>
    <property type="molecule type" value="Genomic_DNA"/>
</dbReference>
<dbReference type="Proteomes" id="UP000611554">
    <property type="component" value="Unassembled WGS sequence"/>
</dbReference>
<keyword evidence="3" id="KW-1185">Reference proteome</keyword>
<feature type="region of interest" description="Disordered" evidence="1">
    <location>
        <begin position="117"/>
        <end position="160"/>
    </location>
</feature>
<organism evidence="2 3">
    <name type="scientific">Streptosporangium pseudovulgare</name>
    <dbReference type="NCBI Taxonomy" id="35765"/>
    <lineage>
        <taxon>Bacteria</taxon>
        <taxon>Bacillati</taxon>
        <taxon>Actinomycetota</taxon>
        <taxon>Actinomycetes</taxon>
        <taxon>Streptosporangiales</taxon>
        <taxon>Streptosporangiaceae</taxon>
        <taxon>Streptosporangium</taxon>
    </lineage>
</organism>
<evidence type="ECO:0000313" key="2">
    <source>
        <dbReference type="EMBL" id="GGQ11200.1"/>
    </source>
</evidence>
<proteinExistence type="predicted"/>
<protein>
    <submittedName>
        <fullName evidence="2">Uncharacterized protein</fullName>
    </submittedName>
</protein>